<dbReference type="EMBL" id="UINC01214842">
    <property type="protein sequence ID" value="SVE40254.1"/>
    <property type="molecule type" value="Genomic_DNA"/>
</dbReference>
<name>A0A383D7F2_9ZZZZ</name>
<feature type="non-terminal residue" evidence="2">
    <location>
        <position position="1"/>
    </location>
</feature>
<sequence>VLESPEVDAVALDAALETLNTASHKLAEVVYQEAQQQAGAEEGAAPPPPEAGTSDDDKKD</sequence>
<reference evidence="2" key="1">
    <citation type="submission" date="2018-05" db="EMBL/GenBank/DDBJ databases">
        <authorList>
            <person name="Lanie J.A."/>
            <person name="Ng W.-L."/>
            <person name="Kazmierczak K.M."/>
            <person name="Andrzejewski T.M."/>
            <person name="Davidsen T.M."/>
            <person name="Wayne K.J."/>
            <person name="Tettelin H."/>
            <person name="Glass J.I."/>
            <person name="Rusch D."/>
            <person name="Podicherti R."/>
            <person name="Tsui H.-C.T."/>
            <person name="Winkler M.E."/>
        </authorList>
    </citation>
    <scope>NUCLEOTIDE SEQUENCE</scope>
</reference>
<proteinExistence type="predicted"/>
<evidence type="ECO:0000256" key="1">
    <source>
        <dbReference type="SAM" id="MobiDB-lite"/>
    </source>
</evidence>
<feature type="region of interest" description="Disordered" evidence="1">
    <location>
        <begin position="32"/>
        <end position="60"/>
    </location>
</feature>
<dbReference type="AlphaFoldDB" id="A0A383D7F2"/>
<feature type="non-terminal residue" evidence="2">
    <location>
        <position position="60"/>
    </location>
</feature>
<evidence type="ECO:0008006" key="3">
    <source>
        <dbReference type="Google" id="ProtNLM"/>
    </source>
</evidence>
<accession>A0A383D7F2</accession>
<organism evidence="2">
    <name type="scientific">marine metagenome</name>
    <dbReference type="NCBI Taxonomy" id="408172"/>
    <lineage>
        <taxon>unclassified sequences</taxon>
        <taxon>metagenomes</taxon>
        <taxon>ecological metagenomes</taxon>
    </lineage>
</organism>
<evidence type="ECO:0000313" key="2">
    <source>
        <dbReference type="EMBL" id="SVE40254.1"/>
    </source>
</evidence>
<gene>
    <name evidence="2" type="ORF">METZ01_LOCUS493108</name>
</gene>
<protein>
    <recommendedName>
        <fullName evidence="3">Molecular chaperone DnaK</fullName>
    </recommendedName>
</protein>
<feature type="compositionally biased region" description="Low complexity" evidence="1">
    <location>
        <begin position="32"/>
        <end position="44"/>
    </location>
</feature>